<evidence type="ECO:0000313" key="3">
    <source>
        <dbReference type="EMBL" id="KAG0719326.1"/>
    </source>
</evidence>
<dbReference type="OrthoDB" id="6380094at2759"/>
<dbReference type="AlphaFoldDB" id="A0A8J5CSR3"/>
<evidence type="ECO:0000259" key="2">
    <source>
        <dbReference type="Pfam" id="PF10551"/>
    </source>
</evidence>
<feature type="region of interest" description="Disordered" evidence="1">
    <location>
        <begin position="1"/>
        <end position="35"/>
    </location>
</feature>
<proteinExistence type="predicted"/>
<keyword evidence="4" id="KW-1185">Reference proteome</keyword>
<gene>
    <name evidence="3" type="ORF">GWK47_050738</name>
</gene>
<dbReference type="Proteomes" id="UP000770661">
    <property type="component" value="Unassembled WGS sequence"/>
</dbReference>
<evidence type="ECO:0000313" key="4">
    <source>
        <dbReference type="Proteomes" id="UP000770661"/>
    </source>
</evidence>
<accession>A0A8J5CSR3</accession>
<protein>
    <recommendedName>
        <fullName evidence="2">MULE transposase domain-containing protein</fullName>
    </recommendedName>
</protein>
<dbReference type="PANTHER" id="PTHR20956:SF12">
    <property type="entry name" value="FLYWCH-TYPE DOMAIN-CONTAINING PROTEIN"/>
    <property type="match status" value="1"/>
</dbReference>
<dbReference type="Gene3D" id="2.20.25.240">
    <property type="match status" value="1"/>
</dbReference>
<sequence length="320" mass="36164">MVASDTSAIPAESSGLTSLGTGAAPADNHTPSNAHARHDITYEKVLSSTQRGQHKVIDSLGYAYTYDEKKNTCCCTLWRCVVRNKNSNCRATIKEADEKYVRGHNPHCHPPEACPAITSKVSALVKKKAVEDVFRSATDIVEEVFRDKVDPHVPLTSLPAPVNLARQGNRKRRATRPAEPLDLTFEISNDNIPQNFLQHDIFIGGRRHLLFSTHEQLSLLSKARHWYADATLKIVRRPFTQLFSIHAYVQYESNMKQVPLLFALMSGKRCRDYKKVLSKTKELLGEELRVEEITIDFKESVWRAIPDVLPNVFIRGCSFH</sequence>
<dbReference type="Pfam" id="PF10551">
    <property type="entry name" value="MULE"/>
    <property type="match status" value="1"/>
</dbReference>
<dbReference type="InterPro" id="IPR018289">
    <property type="entry name" value="MULE_transposase_dom"/>
</dbReference>
<reference evidence="3" key="1">
    <citation type="submission" date="2020-07" db="EMBL/GenBank/DDBJ databases">
        <title>The High-quality genome of the commercially important snow crab, Chionoecetes opilio.</title>
        <authorList>
            <person name="Jeong J.-H."/>
            <person name="Ryu S."/>
        </authorList>
    </citation>
    <scope>NUCLEOTIDE SEQUENCE</scope>
    <source>
        <strain evidence="3">MADBK_172401_WGS</strain>
        <tissue evidence="3">Digestive gland</tissue>
    </source>
</reference>
<name>A0A8J5CSR3_CHIOP</name>
<feature type="domain" description="MULE transposase" evidence="2">
    <location>
        <begin position="228"/>
        <end position="320"/>
    </location>
</feature>
<comment type="caution">
    <text evidence="3">The sequence shown here is derived from an EMBL/GenBank/DDBJ whole genome shotgun (WGS) entry which is preliminary data.</text>
</comment>
<dbReference type="PANTHER" id="PTHR20956">
    <property type="entry name" value="HEH2P"/>
    <property type="match status" value="1"/>
</dbReference>
<evidence type="ECO:0000256" key="1">
    <source>
        <dbReference type="SAM" id="MobiDB-lite"/>
    </source>
</evidence>
<dbReference type="EMBL" id="JACEEZ010014716">
    <property type="protein sequence ID" value="KAG0719326.1"/>
    <property type="molecule type" value="Genomic_DNA"/>
</dbReference>
<organism evidence="3 4">
    <name type="scientific">Chionoecetes opilio</name>
    <name type="common">Atlantic snow crab</name>
    <name type="synonym">Cancer opilio</name>
    <dbReference type="NCBI Taxonomy" id="41210"/>
    <lineage>
        <taxon>Eukaryota</taxon>
        <taxon>Metazoa</taxon>
        <taxon>Ecdysozoa</taxon>
        <taxon>Arthropoda</taxon>
        <taxon>Crustacea</taxon>
        <taxon>Multicrustacea</taxon>
        <taxon>Malacostraca</taxon>
        <taxon>Eumalacostraca</taxon>
        <taxon>Eucarida</taxon>
        <taxon>Decapoda</taxon>
        <taxon>Pleocyemata</taxon>
        <taxon>Brachyura</taxon>
        <taxon>Eubrachyura</taxon>
        <taxon>Majoidea</taxon>
        <taxon>Majidae</taxon>
        <taxon>Chionoecetes</taxon>
    </lineage>
</organism>